<feature type="domain" description="Helicase ATP-binding" evidence="4">
    <location>
        <begin position="67"/>
        <end position="175"/>
    </location>
</feature>
<evidence type="ECO:0000313" key="5">
    <source>
        <dbReference type="EMBL" id="KAK2994228.1"/>
    </source>
</evidence>
<dbReference type="SUPFAM" id="SSF52540">
    <property type="entry name" value="P-loop containing nucleoside triphosphate hydrolases"/>
    <property type="match status" value="1"/>
</dbReference>
<dbReference type="Pfam" id="PF00176">
    <property type="entry name" value="SNF2-rel_dom"/>
    <property type="match status" value="1"/>
</dbReference>
<reference evidence="5" key="1">
    <citation type="submission" date="2022-12" db="EMBL/GenBank/DDBJ databases">
        <title>Draft genome assemblies for two species of Escallonia (Escalloniales).</title>
        <authorList>
            <person name="Chanderbali A."/>
            <person name="Dervinis C."/>
            <person name="Anghel I."/>
            <person name="Soltis D."/>
            <person name="Soltis P."/>
            <person name="Zapata F."/>
        </authorList>
    </citation>
    <scope>NUCLEOTIDE SEQUENCE</scope>
    <source>
        <strain evidence="5">UCBG92.1500</strain>
        <tissue evidence="5">Leaf</tissue>
    </source>
</reference>
<comment type="caution">
    <text evidence="5">The sequence shown here is derived from an EMBL/GenBank/DDBJ whole genome shotgun (WGS) entry which is preliminary data.</text>
</comment>
<keyword evidence="1" id="KW-0547">Nucleotide-binding</keyword>
<dbReference type="AlphaFoldDB" id="A0AA88UUN2"/>
<evidence type="ECO:0000259" key="4">
    <source>
        <dbReference type="PROSITE" id="PS51192"/>
    </source>
</evidence>
<dbReference type="PROSITE" id="PS51192">
    <property type="entry name" value="HELICASE_ATP_BIND_1"/>
    <property type="match status" value="1"/>
</dbReference>
<dbReference type="InterPro" id="IPR027417">
    <property type="entry name" value="P-loop_NTPase"/>
</dbReference>
<dbReference type="GO" id="GO:0016787">
    <property type="term" value="F:hydrolase activity"/>
    <property type="evidence" value="ECO:0007669"/>
    <property type="project" value="UniProtKB-KW"/>
</dbReference>
<dbReference type="Gene3D" id="3.40.50.10810">
    <property type="entry name" value="Tandem AAA-ATPase domain"/>
    <property type="match status" value="1"/>
</dbReference>
<evidence type="ECO:0000256" key="1">
    <source>
        <dbReference type="ARBA" id="ARBA00022741"/>
    </source>
</evidence>
<keyword evidence="6" id="KW-1185">Reference proteome</keyword>
<evidence type="ECO:0000256" key="2">
    <source>
        <dbReference type="ARBA" id="ARBA00022801"/>
    </source>
</evidence>
<keyword evidence="2" id="KW-0378">Hydrolase</keyword>
<protein>
    <recommendedName>
        <fullName evidence="4">Helicase ATP-binding domain-containing protein</fullName>
    </recommendedName>
</protein>
<dbReference type="InterPro" id="IPR050628">
    <property type="entry name" value="SNF2_RAD54_helicase_TF"/>
</dbReference>
<evidence type="ECO:0000256" key="3">
    <source>
        <dbReference type="ARBA" id="ARBA00022840"/>
    </source>
</evidence>
<dbReference type="InterPro" id="IPR038718">
    <property type="entry name" value="SNF2-like_sf"/>
</dbReference>
<feature type="non-terminal residue" evidence="5">
    <location>
        <position position="175"/>
    </location>
</feature>
<dbReference type="GO" id="GO:0005634">
    <property type="term" value="C:nucleus"/>
    <property type="evidence" value="ECO:0007669"/>
    <property type="project" value="TreeGrafter"/>
</dbReference>
<dbReference type="PANTHER" id="PTHR45626">
    <property type="entry name" value="TRANSCRIPTION TERMINATION FACTOR 2-RELATED"/>
    <property type="match status" value="1"/>
</dbReference>
<dbReference type="GO" id="GO:0006281">
    <property type="term" value="P:DNA repair"/>
    <property type="evidence" value="ECO:0007669"/>
    <property type="project" value="TreeGrafter"/>
</dbReference>
<proteinExistence type="predicted"/>
<name>A0AA88UUN2_9ASTE</name>
<dbReference type="GO" id="GO:0005524">
    <property type="term" value="F:ATP binding"/>
    <property type="evidence" value="ECO:0007669"/>
    <property type="project" value="UniProtKB-KW"/>
</dbReference>
<dbReference type="EMBL" id="JAVXUO010000229">
    <property type="protein sequence ID" value="KAK2994228.1"/>
    <property type="molecule type" value="Genomic_DNA"/>
</dbReference>
<organism evidence="5 6">
    <name type="scientific">Escallonia rubra</name>
    <dbReference type="NCBI Taxonomy" id="112253"/>
    <lineage>
        <taxon>Eukaryota</taxon>
        <taxon>Viridiplantae</taxon>
        <taxon>Streptophyta</taxon>
        <taxon>Embryophyta</taxon>
        <taxon>Tracheophyta</taxon>
        <taxon>Spermatophyta</taxon>
        <taxon>Magnoliopsida</taxon>
        <taxon>eudicotyledons</taxon>
        <taxon>Gunneridae</taxon>
        <taxon>Pentapetalae</taxon>
        <taxon>asterids</taxon>
        <taxon>campanulids</taxon>
        <taxon>Escalloniales</taxon>
        <taxon>Escalloniaceae</taxon>
        <taxon>Escallonia</taxon>
    </lineage>
</organism>
<sequence>MRGSCVFGDGMEMSLVRVGSGKGVYTGVGSWVFGERRMGVDEAAVVAAMNAGGLREEHHRLLCKGVVRDELETHSKPGSVSVCVHYGRVRSNDLKVIAEPDIVLTTYGVLTAAYKTDGECSIFHKVDWYRVVLDEAHTVKSSRTQGAQAAFKLSSHRRWCLTGTLLQLPPSSQAQ</sequence>
<dbReference type="InterPro" id="IPR014001">
    <property type="entry name" value="Helicase_ATP-bd"/>
</dbReference>
<keyword evidence="3" id="KW-0067">ATP-binding</keyword>
<accession>A0AA88UUN2</accession>
<evidence type="ECO:0000313" key="6">
    <source>
        <dbReference type="Proteomes" id="UP001187471"/>
    </source>
</evidence>
<gene>
    <name evidence="5" type="ORF">RJ640_001597</name>
</gene>
<dbReference type="InterPro" id="IPR000330">
    <property type="entry name" value="SNF2_N"/>
</dbReference>
<dbReference type="PANTHER" id="PTHR45626:SF22">
    <property type="entry name" value="DNA REPAIR PROTEIN RAD5"/>
    <property type="match status" value="1"/>
</dbReference>
<dbReference type="Proteomes" id="UP001187471">
    <property type="component" value="Unassembled WGS sequence"/>
</dbReference>
<dbReference type="GO" id="GO:0008094">
    <property type="term" value="F:ATP-dependent activity, acting on DNA"/>
    <property type="evidence" value="ECO:0007669"/>
    <property type="project" value="TreeGrafter"/>
</dbReference>